<dbReference type="Proteomes" id="UP000321954">
    <property type="component" value="Chromosome"/>
</dbReference>
<protein>
    <submittedName>
        <fullName evidence="2">Cellulase family glycosylhydrolase</fullName>
    </submittedName>
</protein>
<organism evidence="2 3">
    <name type="scientific">Antarcticibacterium arcticum</name>
    <dbReference type="NCBI Taxonomy" id="2585771"/>
    <lineage>
        <taxon>Bacteria</taxon>
        <taxon>Pseudomonadati</taxon>
        <taxon>Bacteroidota</taxon>
        <taxon>Flavobacteriia</taxon>
        <taxon>Flavobacteriales</taxon>
        <taxon>Flavobacteriaceae</taxon>
        <taxon>Antarcticibacterium</taxon>
    </lineage>
</organism>
<evidence type="ECO:0000256" key="1">
    <source>
        <dbReference type="SAM" id="SignalP"/>
    </source>
</evidence>
<dbReference type="InterPro" id="IPR017853">
    <property type="entry name" value="GH"/>
</dbReference>
<dbReference type="OrthoDB" id="9809937at2"/>
<name>A0A5B8YL52_9FLAO</name>
<proteinExistence type="predicted"/>
<evidence type="ECO:0000313" key="3">
    <source>
        <dbReference type="Proteomes" id="UP000321954"/>
    </source>
</evidence>
<dbReference type="EMBL" id="CP042476">
    <property type="protein sequence ID" value="QED36429.1"/>
    <property type="molecule type" value="Genomic_DNA"/>
</dbReference>
<feature type="chain" id="PRO_5023012176" evidence="1">
    <location>
        <begin position="25"/>
        <end position="865"/>
    </location>
</feature>
<keyword evidence="3" id="KW-1185">Reference proteome</keyword>
<keyword evidence="1" id="KW-0732">Signal</keyword>
<dbReference type="KEGG" id="anp:FK178_01255"/>
<dbReference type="GO" id="GO:0016787">
    <property type="term" value="F:hydrolase activity"/>
    <property type="evidence" value="ECO:0007669"/>
    <property type="project" value="UniProtKB-KW"/>
</dbReference>
<dbReference type="SUPFAM" id="SSF51445">
    <property type="entry name" value="(Trans)glycosidases"/>
    <property type="match status" value="1"/>
</dbReference>
<sequence>MKQMNAFFYLFLFLSVGASIGLQAQEIDKQDVFVDDNGVMRWGHNMEEVKGFGVNYSAPFAHGFRTAKKLGIDLKEAIDKDVYHFSRLDFDLYRIHVWDTEISDAEGNLLENEHLELFDYLLKQLKDRNINYVITPIAYWGNGWPEPDEETPGFSHRYGKDNSLTDPDAIKAQENYLAEFLEHVNPHTGVAYKDEPNLIAIEISNEPHHRGTPEEVTTFVKKMVDALRSTGTKKPIFYNVSHSVHLADAYFAAGIQGGTFQWYPTGLGFQKELEGNLLPNVNEYKIPFDEVIKKNSGAKLVYEFDAADVNKSYIYPSMARSFREAGIQIATHFAYDPTYMAHANTEYNTHYMNLAYTPAKALALMISGKVFHKIPMNQDYDTYPQNLTFEDFEISYEQDLAIFNSEEEFIYTNSNTHSPKNISQLNKIAGTGNSEVVKYEGNGAYFLDKLENGVWRLEVMPDAILVDNPFGRNNLDKTVAVINWHKWMMSLVLPDLGENFTIRSLNPGNNFKPEIKGNSFAIEPGTYLLTRKNVQTAYTGKEKWRHINLNEFYAPETTVTKTYVLHEPVKEIMVGEKSLEINAQIVSNDKVEKAEVWLQNGNSYHSIELKHKQAYTYSALIPEDLLQPGFLKYRIIVSTRLGTFTYPGNLSGSPGDWDYYDKGSYTTRIVREKTPLYLFNAAEDHEHVVGKWQRGNKLVPGLLPGQAEYQVKVEQLFVKDEENLNALPVYDYSFRYNFSEKIKVREGEISQNQHLVLKGRSLTGKSKKIQVAVVDKHGAAFGKIIELAPEEKDYIINIKDLQPVKTVSLPRPYPTFLSYYFEHENRNDLNMEVAEALQISIGPGLEEPELQVSQEIGITSLRLEK</sequence>
<accession>A0A5B8YL52</accession>
<gene>
    <name evidence="2" type="ORF">FK178_01255</name>
</gene>
<keyword evidence="2" id="KW-0378">Hydrolase</keyword>
<dbReference type="Gene3D" id="3.20.20.80">
    <property type="entry name" value="Glycosidases"/>
    <property type="match status" value="1"/>
</dbReference>
<dbReference type="AlphaFoldDB" id="A0A5B8YL52"/>
<evidence type="ECO:0000313" key="2">
    <source>
        <dbReference type="EMBL" id="QED36429.1"/>
    </source>
</evidence>
<reference evidence="2 3" key="1">
    <citation type="submission" date="2019-08" db="EMBL/GenBank/DDBJ databases">
        <title>Antarcticibacterium arcticum sp. nov., a bacterium isolated from marine sediment of the Canadian Beaufort Sea.</title>
        <authorList>
            <person name="Lee Y.M."/>
            <person name="Baek K."/>
            <person name="Lee D.-H."/>
            <person name="Shin S.C."/>
            <person name="Jin Y.K."/>
            <person name="Park Y."/>
        </authorList>
    </citation>
    <scope>NUCLEOTIDE SEQUENCE [LARGE SCALE GENOMIC DNA]</scope>
    <source>
        <strain evidence="2 3">PAMC 28998</strain>
    </source>
</reference>
<feature type="signal peptide" evidence="1">
    <location>
        <begin position="1"/>
        <end position="24"/>
    </location>
</feature>